<evidence type="ECO:0008006" key="2">
    <source>
        <dbReference type="Google" id="ProtNLM"/>
    </source>
</evidence>
<feature type="non-terminal residue" evidence="1">
    <location>
        <position position="56"/>
    </location>
</feature>
<sequence>MDMSRKKPILKNRVPEHVEKAVVALATENPELGQKRASWELQQHGIMISSSGVRST</sequence>
<protein>
    <recommendedName>
        <fullName evidence="2">Mobile element protein</fullName>
    </recommendedName>
</protein>
<evidence type="ECO:0000313" key="1">
    <source>
        <dbReference type="EMBL" id="VAW24631.1"/>
    </source>
</evidence>
<proteinExistence type="predicted"/>
<dbReference type="AlphaFoldDB" id="A0A3B0U0T6"/>
<accession>A0A3B0U0T6</accession>
<name>A0A3B0U0T6_9ZZZZ</name>
<reference evidence="1" key="1">
    <citation type="submission" date="2018-06" db="EMBL/GenBank/DDBJ databases">
        <authorList>
            <person name="Zhirakovskaya E."/>
        </authorList>
    </citation>
    <scope>NUCLEOTIDE SEQUENCE</scope>
</reference>
<gene>
    <name evidence="1" type="ORF">MNBD_ALPHA11-513</name>
</gene>
<dbReference type="EMBL" id="UOEQ01000544">
    <property type="protein sequence ID" value="VAW24631.1"/>
    <property type="molecule type" value="Genomic_DNA"/>
</dbReference>
<organism evidence="1">
    <name type="scientific">hydrothermal vent metagenome</name>
    <dbReference type="NCBI Taxonomy" id="652676"/>
    <lineage>
        <taxon>unclassified sequences</taxon>
        <taxon>metagenomes</taxon>
        <taxon>ecological metagenomes</taxon>
    </lineage>
</organism>